<dbReference type="PANTHER" id="PTHR42697">
    <property type="entry name" value="ENDONUCLEASE 8"/>
    <property type="match status" value="1"/>
</dbReference>
<evidence type="ECO:0000259" key="15">
    <source>
        <dbReference type="PROSITE" id="PS51068"/>
    </source>
</evidence>
<evidence type="ECO:0000256" key="7">
    <source>
        <dbReference type="ARBA" id="ARBA00022833"/>
    </source>
</evidence>
<evidence type="ECO:0000256" key="8">
    <source>
        <dbReference type="ARBA" id="ARBA00023125"/>
    </source>
</evidence>
<dbReference type="Gene3D" id="1.10.8.50">
    <property type="match status" value="1"/>
</dbReference>
<reference evidence="17" key="1">
    <citation type="journal article" date="2019" name="Int. J. Syst. Evol. Microbiol.">
        <title>The Global Catalogue of Microorganisms (GCM) 10K type strain sequencing project: providing services to taxonomists for standard genome sequencing and annotation.</title>
        <authorList>
            <consortium name="The Broad Institute Genomics Platform"/>
            <consortium name="The Broad Institute Genome Sequencing Center for Infectious Disease"/>
            <person name="Wu L."/>
            <person name="Ma J."/>
        </authorList>
    </citation>
    <scope>NUCLEOTIDE SEQUENCE [LARGE SCALE GENOMIC DNA]</scope>
    <source>
        <strain evidence="17">KCTC 32998</strain>
    </source>
</reference>
<evidence type="ECO:0000256" key="5">
    <source>
        <dbReference type="ARBA" id="ARBA00022771"/>
    </source>
</evidence>
<dbReference type="EC" id="4.2.99.18" evidence="2"/>
<dbReference type="Gene3D" id="3.20.190.10">
    <property type="entry name" value="MutM-like, N-terminal"/>
    <property type="match status" value="1"/>
</dbReference>
<dbReference type="PROSITE" id="PS51066">
    <property type="entry name" value="ZF_FPG_2"/>
    <property type="match status" value="1"/>
</dbReference>
<evidence type="ECO:0000256" key="6">
    <source>
        <dbReference type="ARBA" id="ARBA00022801"/>
    </source>
</evidence>
<keyword evidence="3" id="KW-0479">Metal-binding</keyword>
<dbReference type="RefSeq" id="WP_189442896.1">
    <property type="nucleotide sequence ID" value="NZ_BMZI01000001.1"/>
</dbReference>
<keyword evidence="16" id="KW-0540">Nuclease</keyword>
<dbReference type="InterPro" id="IPR015886">
    <property type="entry name" value="H2TH_FPG"/>
</dbReference>
<evidence type="ECO:0000256" key="12">
    <source>
        <dbReference type="ARBA" id="ARBA00023295"/>
    </source>
</evidence>
<dbReference type="InterPro" id="IPR012319">
    <property type="entry name" value="FPG_cat"/>
</dbReference>
<evidence type="ECO:0000256" key="13">
    <source>
        <dbReference type="PROSITE-ProRule" id="PRU00391"/>
    </source>
</evidence>
<sequence>MPEGPEIRRVADRLGKMLVDASIERIWFAFDALKPNATSLARSGITAVDSWGKALLISFADDQVLYSHNQLYGVWKVHRKTQTPATRRTLRVRIETDTHMASLYSASDISLWTRTTIDQQPFLARLGPDLLTHDVTAPAIVERLSMKGFARRGLGSLLLDQRFYAGIGNYLRSEILFYAGLPPEARSCDLSDAQRQRLAHTILGTIRQAYREAGVTNRPEWRERVKRTGAGRARWRHAVFNREGEGCHACGTPVVKQMVGSRRLYRCPHCQPAIQKA</sequence>
<dbReference type="NCBIfam" id="NF007763">
    <property type="entry name" value="PRK10445.1"/>
    <property type="match status" value="1"/>
</dbReference>
<comment type="caution">
    <text evidence="16">The sequence shown here is derived from an EMBL/GenBank/DDBJ whole genome shotgun (WGS) entry which is preliminary data.</text>
</comment>
<keyword evidence="9" id="KW-0234">DNA repair</keyword>
<dbReference type="PROSITE" id="PS51068">
    <property type="entry name" value="FPG_CAT"/>
    <property type="match status" value="1"/>
</dbReference>
<dbReference type="SMART" id="SM01232">
    <property type="entry name" value="H2TH"/>
    <property type="match status" value="1"/>
</dbReference>
<protein>
    <recommendedName>
        <fullName evidence="2">DNA-(apurinic or apyrimidinic site) lyase</fullName>
        <ecNumber evidence="2">4.2.99.18</ecNumber>
    </recommendedName>
</protein>
<feature type="domain" description="FPG-type" evidence="14">
    <location>
        <begin position="238"/>
        <end position="272"/>
    </location>
</feature>
<keyword evidence="7" id="KW-0862">Zinc</keyword>
<evidence type="ECO:0000256" key="3">
    <source>
        <dbReference type="ARBA" id="ARBA00022723"/>
    </source>
</evidence>
<dbReference type="InterPro" id="IPR000214">
    <property type="entry name" value="Znf_DNA_glyclase/AP_lyase"/>
</dbReference>
<evidence type="ECO:0000256" key="10">
    <source>
        <dbReference type="ARBA" id="ARBA00023239"/>
    </source>
</evidence>
<evidence type="ECO:0000256" key="1">
    <source>
        <dbReference type="ARBA" id="ARBA00009409"/>
    </source>
</evidence>
<keyword evidence="10" id="KW-0456">Lyase</keyword>
<dbReference type="EMBL" id="BMZI01000001">
    <property type="protein sequence ID" value="GHB09516.1"/>
    <property type="molecule type" value="Genomic_DNA"/>
</dbReference>
<organism evidence="16 17">
    <name type="scientific">Salinicola rhizosphaerae</name>
    <dbReference type="NCBI Taxonomy" id="1443141"/>
    <lineage>
        <taxon>Bacteria</taxon>
        <taxon>Pseudomonadati</taxon>
        <taxon>Pseudomonadota</taxon>
        <taxon>Gammaproteobacteria</taxon>
        <taxon>Oceanospirillales</taxon>
        <taxon>Halomonadaceae</taxon>
        <taxon>Salinicola</taxon>
    </lineage>
</organism>
<gene>
    <name evidence="16" type="primary">nei</name>
    <name evidence="16" type="ORF">GCM10009038_03930</name>
</gene>
<keyword evidence="4" id="KW-0227">DNA damage</keyword>
<evidence type="ECO:0000256" key="9">
    <source>
        <dbReference type="ARBA" id="ARBA00023204"/>
    </source>
</evidence>
<feature type="domain" description="Formamidopyrimidine-DNA glycosylase catalytic" evidence="15">
    <location>
        <begin position="2"/>
        <end position="90"/>
    </location>
</feature>
<evidence type="ECO:0000259" key="14">
    <source>
        <dbReference type="PROSITE" id="PS51066"/>
    </source>
</evidence>
<dbReference type="SUPFAM" id="SSF57716">
    <property type="entry name" value="Glucocorticoid receptor-like (DNA-binding domain)"/>
    <property type="match status" value="1"/>
</dbReference>
<evidence type="ECO:0000256" key="4">
    <source>
        <dbReference type="ARBA" id="ARBA00022763"/>
    </source>
</evidence>
<name>A0ABQ3DRB6_9GAMM</name>
<keyword evidence="6" id="KW-0378">Hydrolase</keyword>
<dbReference type="InterPro" id="IPR010979">
    <property type="entry name" value="Ribosomal_uS13-like_H2TH"/>
</dbReference>
<evidence type="ECO:0000256" key="2">
    <source>
        <dbReference type="ARBA" id="ARBA00012720"/>
    </source>
</evidence>
<keyword evidence="12" id="KW-0326">Glycosidase</keyword>
<keyword evidence="17" id="KW-1185">Reference proteome</keyword>
<dbReference type="GO" id="GO:0004519">
    <property type="term" value="F:endonuclease activity"/>
    <property type="evidence" value="ECO:0007669"/>
    <property type="project" value="UniProtKB-KW"/>
</dbReference>
<keyword evidence="8" id="KW-0238">DNA-binding</keyword>
<dbReference type="SUPFAM" id="SSF81624">
    <property type="entry name" value="N-terminal domain of MutM-like DNA repair proteins"/>
    <property type="match status" value="1"/>
</dbReference>
<evidence type="ECO:0000256" key="11">
    <source>
        <dbReference type="ARBA" id="ARBA00023268"/>
    </source>
</evidence>
<proteinExistence type="inferred from homology"/>
<dbReference type="InterPro" id="IPR035937">
    <property type="entry name" value="FPG_N"/>
</dbReference>
<keyword evidence="5 13" id="KW-0863">Zinc-finger</keyword>
<dbReference type="Proteomes" id="UP000646745">
    <property type="component" value="Unassembled WGS sequence"/>
</dbReference>
<evidence type="ECO:0000313" key="16">
    <source>
        <dbReference type="EMBL" id="GHB09516.1"/>
    </source>
</evidence>
<accession>A0ABQ3DRB6</accession>
<dbReference type="Pfam" id="PF01149">
    <property type="entry name" value="Fapy_DNA_glyco"/>
    <property type="match status" value="1"/>
</dbReference>
<dbReference type="PANTHER" id="PTHR42697:SF1">
    <property type="entry name" value="ENDONUCLEASE 8"/>
    <property type="match status" value="1"/>
</dbReference>
<dbReference type="SMART" id="SM00898">
    <property type="entry name" value="Fapy_DNA_glyco"/>
    <property type="match status" value="1"/>
</dbReference>
<comment type="similarity">
    <text evidence="1">Belongs to the FPG family.</text>
</comment>
<dbReference type="SUPFAM" id="SSF46946">
    <property type="entry name" value="S13-like H2TH domain"/>
    <property type="match status" value="1"/>
</dbReference>
<dbReference type="Pfam" id="PF06831">
    <property type="entry name" value="H2TH"/>
    <property type="match status" value="1"/>
</dbReference>
<evidence type="ECO:0000313" key="17">
    <source>
        <dbReference type="Proteomes" id="UP000646745"/>
    </source>
</evidence>
<keyword evidence="11" id="KW-0511">Multifunctional enzyme</keyword>
<keyword evidence="16" id="KW-0255">Endonuclease</keyword>